<comment type="caution">
    <text evidence="1">The sequence shown here is derived from an EMBL/GenBank/DDBJ whole genome shotgun (WGS) entry which is preliminary data.</text>
</comment>
<evidence type="ECO:0000313" key="1">
    <source>
        <dbReference type="EMBL" id="KUM51000.1"/>
    </source>
</evidence>
<organism evidence="1">
    <name type="scientific">Picea glauca</name>
    <name type="common">White spruce</name>
    <name type="synonym">Pinus glauca</name>
    <dbReference type="NCBI Taxonomy" id="3330"/>
    <lineage>
        <taxon>Eukaryota</taxon>
        <taxon>Viridiplantae</taxon>
        <taxon>Streptophyta</taxon>
        <taxon>Embryophyta</taxon>
        <taxon>Tracheophyta</taxon>
        <taxon>Spermatophyta</taxon>
        <taxon>Pinopsida</taxon>
        <taxon>Pinidae</taxon>
        <taxon>Conifers I</taxon>
        <taxon>Pinales</taxon>
        <taxon>Pinaceae</taxon>
        <taxon>Picea</taxon>
    </lineage>
</organism>
<proteinExistence type="predicted"/>
<dbReference type="AlphaFoldDB" id="A0A101M544"/>
<keyword evidence="1" id="KW-0496">Mitochondrion</keyword>
<sequence>MSISLVSSINDSLSGQVQKLTPSCYKSKVKNPIGAKRLNLLLKLATLNLTLATPGHPNCKMKSHLSVRFESLTNMWGDLYFRSKRGSLE</sequence>
<geneLocation type="mitochondrion" evidence="1"/>
<protein>
    <submittedName>
        <fullName evidence="1">Uncharacterized protein</fullName>
    </submittedName>
</protein>
<reference evidence="1" key="1">
    <citation type="journal article" date="2015" name="Genome Biol. Evol.">
        <title>Organellar Genomes of White Spruce (Picea glauca): Assembly and Annotation.</title>
        <authorList>
            <person name="Jackman S.D."/>
            <person name="Warren R.L."/>
            <person name="Gibb E.A."/>
            <person name="Vandervalk B.P."/>
            <person name="Mohamadi H."/>
            <person name="Chu J."/>
            <person name="Raymond A."/>
            <person name="Pleasance S."/>
            <person name="Coope R."/>
            <person name="Wildung M.R."/>
            <person name="Ritland C.E."/>
            <person name="Bousquet J."/>
            <person name="Jones S.J."/>
            <person name="Bohlmann J."/>
            <person name="Birol I."/>
        </authorList>
    </citation>
    <scope>NUCLEOTIDE SEQUENCE [LARGE SCALE GENOMIC DNA]</scope>
    <source>
        <tissue evidence="1">Flushing bud</tissue>
    </source>
</reference>
<name>A0A101M544_PICGL</name>
<dbReference type="EMBL" id="LKAM01000001">
    <property type="protein sequence ID" value="KUM51000.1"/>
    <property type="molecule type" value="Genomic_DNA"/>
</dbReference>
<accession>A0A101M544</accession>
<gene>
    <name evidence="1" type="ORF">ABT39_MTgene846</name>
</gene>